<feature type="transmembrane region" description="Helical" evidence="15">
    <location>
        <begin position="12"/>
        <end position="39"/>
    </location>
</feature>
<dbReference type="InterPro" id="IPR003457">
    <property type="entry name" value="Transprt_MerT"/>
</dbReference>
<sequence>MNSKHNNASKSLIASGVTAVIAAVTSTLCCIAPLVYLVFGVSSSWLVSLNELEYLRLPMLIIALISFGYGFWLLTFSKKMLCTKYFSRKGLIGLYSVMFVLMLFFLFYPTLLPYFLA</sequence>
<dbReference type="GO" id="GO:0005886">
    <property type="term" value="C:plasma membrane"/>
    <property type="evidence" value="ECO:0007669"/>
    <property type="project" value="UniProtKB-SubCell"/>
</dbReference>
<keyword evidence="7" id="KW-0997">Cell inner membrane</keyword>
<dbReference type="EMBL" id="PPVL01000008">
    <property type="protein sequence ID" value="NNI79564.1"/>
    <property type="molecule type" value="Genomic_DNA"/>
</dbReference>
<gene>
    <name evidence="18" type="ORF">C2800_09065</name>
    <name evidence="16" type="ORF">NM948_06110</name>
    <name evidence="17" type="ORF">NQF69_09040</name>
</gene>
<dbReference type="KEGG" id="pmul:DR93_754"/>
<dbReference type="Gene3D" id="1.10.287.910">
    <property type="entry name" value="bacterial mercury transporter, merf"/>
    <property type="match status" value="1"/>
</dbReference>
<protein>
    <recommendedName>
        <fullName evidence="3">Mercuric transport protein MerT</fullName>
    </recommendedName>
    <alternativeName>
        <fullName evidence="13">Mercury ion transport protein</fullName>
    </alternativeName>
</protein>
<evidence type="ECO:0000256" key="8">
    <source>
        <dbReference type="ARBA" id="ARBA00022692"/>
    </source>
</evidence>
<proteinExistence type="inferred from homology"/>
<feature type="transmembrane region" description="Helical" evidence="15">
    <location>
        <begin position="54"/>
        <end position="74"/>
    </location>
</feature>
<dbReference type="Proteomes" id="UP000540079">
    <property type="component" value="Unassembled WGS sequence"/>
</dbReference>
<keyword evidence="10" id="KW-0476">Mercury</keyword>
<evidence type="ECO:0000256" key="1">
    <source>
        <dbReference type="ARBA" id="ARBA00004429"/>
    </source>
</evidence>
<keyword evidence="4" id="KW-0813">Transport</keyword>
<evidence type="ECO:0000313" key="18">
    <source>
        <dbReference type="EMBL" id="NNI79564.1"/>
    </source>
</evidence>
<keyword evidence="6" id="KW-1003">Cell membrane</keyword>
<evidence type="ECO:0000313" key="19">
    <source>
        <dbReference type="Proteomes" id="UP000540079"/>
    </source>
</evidence>
<dbReference type="GO" id="GO:0046872">
    <property type="term" value="F:metal ion binding"/>
    <property type="evidence" value="ECO:0007669"/>
    <property type="project" value="UniProtKB-KW"/>
</dbReference>
<evidence type="ECO:0000256" key="4">
    <source>
        <dbReference type="ARBA" id="ARBA00022448"/>
    </source>
</evidence>
<evidence type="ECO:0000256" key="10">
    <source>
        <dbReference type="ARBA" id="ARBA00022914"/>
    </source>
</evidence>
<reference evidence="17" key="3">
    <citation type="submission" date="2022-07" db="EMBL/GenBank/DDBJ databases">
        <title>Sequence of Pasteurella multocoda 17BRD-035.</title>
        <authorList>
            <person name="Roy Chowdhury P."/>
            <person name="Alhamami T."/>
            <person name="Trott D.J."/>
            <person name="Djordvevic S.P."/>
        </authorList>
    </citation>
    <scope>NUCLEOTIDE SEQUENCE</scope>
    <source>
        <strain evidence="17">17BRD-035</strain>
    </source>
</reference>
<comment type="caution">
    <text evidence="18">The sequence shown here is derived from an EMBL/GenBank/DDBJ whole genome shotgun (WGS) entry which is preliminary data.</text>
</comment>
<accession>A0A849CNK8</accession>
<name>A0A849CNK8_PASMD</name>
<dbReference type="Pfam" id="PF02411">
    <property type="entry name" value="MerT"/>
    <property type="match status" value="1"/>
</dbReference>
<reference evidence="16" key="2">
    <citation type="submission" date="2022-07" db="EMBL/GenBank/DDBJ databases">
        <title>Genome-based characterization of novel serogroup A variants of Pasteurella multocida.</title>
        <authorList>
            <person name="Prajapati A."/>
            <person name="Yogisharadhya R."/>
            <person name="Mohanty N."/>
            <person name="Chanda M."/>
            <person name="Mendem S.K."/>
            <person name="Siddaramappa S."/>
            <person name="Shivachandra S.B."/>
        </authorList>
    </citation>
    <scope>NUCLEOTIDE SEQUENCE</scope>
    <source>
        <strain evidence="16">NIVEDIPm19</strain>
    </source>
</reference>
<evidence type="ECO:0000256" key="3">
    <source>
        <dbReference type="ARBA" id="ARBA00017053"/>
    </source>
</evidence>
<comment type="similarity">
    <text evidence="2">Belongs to the MerT family.</text>
</comment>
<comment type="function">
    <text evidence="14">Involved in mercury resistance. Probably transfers a mercuric ion from the periplasmic Hg(2+)-binding protein MerP to the cytoplasmic mercuric reductase MerA.</text>
</comment>
<dbReference type="EMBL" id="JANJHC010000010">
    <property type="protein sequence ID" value="MDA5623118.1"/>
    <property type="molecule type" value="Genomic_DNA"/>
</dbReference>
<keyword evidence="9" id="KW-0479">Metal-binding</keyword>
<evidence type="ECO:0000256" key="7">
    <source>
        <dbReference type="ARBA" id="ARBA00022519"/>
    </source>
</evidence>
<keyword evidence="5" id="KW-0475">Mercuric resistance</keyword>
<organism evidence="18 19">
    <name type="scientific">Pasteurella multocida</name>
    <dbReference type="NCBI Taxonomy" id="747"/>
    <lineage>
        <taxon>Bacteria</taxon>
        <taxon>Pseudomonadati</taxon>
        <taxon>Pseudomonadota</taxon>
        <taxon>Gammaproteobacteria</taxon>
        <taxon>Pasteurellales</taxon>
        <taxon>Pasteurellaceae</taxon>
        <taxon>Pasteurella</taxon>
    </lineage>
</organism>
<evidence type="ECO:0000256" key="15">
    <source>
        <dbReference type="SAM" id="Phobius"/>
    </source>
</evidence>
<dbReference type="EMBL" id="JANIEN010000011">
    <property type="protein sequence ID" value="MDT3452916.1"/>
    <property type="molecule type" value="Genomic_DNA"/>
</dbReference>
<evidence type="ECO:0000256" key="13">
    <source>
        <dbReference type="ARBA" id="ARBA00030934"/>
    </source>
</evidence>
<keyword evidence="8 15" id="KW-0812">Transmembrane</keyword>
<dbReference type="AlphaFoldDB" id="A0A849CNK8"/>
<keyword evidence="11 15" id="KW-1133">Transmembrane helix</keyword>
<reference evidence="18 19" key="1">
    <citation type="journal article" date="2018" name="Front. Microbiol.">
        <title>Genetic and Phylogenetic Characteristics of Pasteurella multocida Isolates From Different Host Species.</title>
        <authorList>
            <person name="Peng Z."/>
            <person name="Liang W."/>
            <person name="Wang F."/>
            <person name="Xu Z."/>
            <person name="Xie Z."/>
            <person name="Lian Z."/>
            <person name="Hua L."/>
            <person name="Zhou R."/>
            <person name="Chen H."/>
            <person name="Wu B."/>
        </authorList>
    </citation>
    <scope>NUCLEOTIDE SEQUENCE [LARGE SCALE GENOMIC DNA]</scope>
    <source>
        <strain evidence="18 19">HNA06</strain>
    </source>
</reference>
<evidence type="ECO:0000256" key="6">
    <source>
        <dbReference type="ARBA" id="ARBA00022475"/>
    </source>
</evidence>
<evidence type="ECO:0000256" key="11">
    <source>
        <dbReference type="ARBA" id="ARBA00022989"/>
    </source>
</evidence>
<dbReference type="Proteomes" id="UP001145481">
    <property type="component" value="Unassembled WGS sequence"/>
</dbReference>
<evidence type="ECO:0000256" key="9">
    <source>
        <dbReference type="ARBA" id="ARBA00022723"/>
    </source>
</evidence>
<evidence type="ECO:0000256" key="2">
    <source>
        <dbReference type="ARBA" id="ARBA00008224"/>
    </source>
</evidence>
<dbReference type="GeneID" id="77206529"/>
<evidence type="ECO:0000256" key="5">
    <source>
        <dbReference type="ARBA" id="ARBA00022466"/>
    </source>
</evidence>
<feature type="transmembrane region" description="Helical" evidence="15">
    <location>
        <begin position="94"/>
        <end position="116"/>
    </location>
</feature>
<evidence type="ECO:0000256" key="12">
    <source>
        <dbReference type="ARBA" id="ARBA00023136"/>
    </source>
</evidence>
<dbReference type="GO" id="GO:0015097">
    <property type="term" value="F:mercury ion transmembrane transporter activity"/>
    <property type="evidence" value="ECO:0007669"/>
    <property type="project" value="InterPro"/>
</dbReference>
<evidence type="ECO:0000256" key="14">
    <source>
        <dbReference type="ARBA" id="ARBA00045720"/>
    </source>
</evidence>
<comment type="subcellular location">
    <subcellularLocation>
        <location evidence="1">Cell inner membrane</location>
        <topology evidence="1">Multi-pass membrane protein</topology>
    </subcellularLocation>
</comment>
<evidence type="ECO:0000313" key="16">
    <source>
        <dbReference type="EMBL" id="MDA5623118.1"/>
    </source>
</evidence>
<keyword evidence="12 15" id="KW-0472">Membrane</keyword>
<dbReference type="RefSeq" id="WP_005723675.1">
    <property type="nucleotide sequence ID" value="NZ_AP025519.1"/>
</dbReference>
<dbReference type="Proteomes" id="UP001182304">
    <property type="component" value="Unassembled WGS sequence"/>
</dbReference>
<evidence type="ECO:0000313" key="17">
    <source>
        <dbReference type="EMBL" id="MDT3452916.1"/>
    </source>
</evidence>